<dbReference type="InterPro" id="IPR053793">
    <property type="entry name" value="PB1-like"/>
</dbReference>
<dbReference type="InterPro" id="IPR046342">
    <property type="entry name" value="CBS_dom_sf"/>
</dbReference>
<evidence type="ECO:0000256" key="5">
    <source>
        <dbReference type="SAM" id="Phobius"/>
    </source>
</evidence>
<keyword evidence="5" id="KW-1133">Transmembrane helix</keyword>
<dbReference type="AlphaFoldDB" id="A0A0K9PIZ8"/>
<dbReference type="Pfam" id="PF00571">
    <property type="entry name" value="CBS"/>
    <property type="match status" value="4"/>
</dbReference>
<organism evidence="8 9">
    <name type="scientific">Zostera marina</name>
    <name type="common">Eelgrass</name>
    <dbReference type="NCBI Taxonomy" id="29655"/>
    <lineage>
        <taxon>Eukaryota</taxon>
        <taxon>Viridiplantae</taxon>
        <taxon>Streptophyta</taxon>
        <taxon>Embryophyta</taxon>
        <taxon>Tracheophyta</taxon>
        <taxon>Spermatophyta</taxon>
        <taxon>Magnoliopsida</taxon>
        <taxon>Liliopsida</taxon>
        <taxon>Zosteraceae</taxon>
        <taxon>Zostera</taxon>
    </lineage>
</organism>
<dbReference type="STRING" id="29655.A0A0K9PIZ8"/>
<feature type="domain" description="CBS" evidence="6">
    <location>
        <begin position="288"/>
        <end position="347"/>
    </location>
</feature>
<keyword evidence="1" id="KW-0677">Repeat</keyword>
<evidence type="ECO:0000256" key="2">
    <source>
        <dbReference type="ARBA" id="ARBA00023122"/>
    </source>
</evidence>
<evidence type="ECO:0000259" key="6">
    <source>
        <dbReference type="PROSITE" id="PS51371"/>
    </source>
</evidence>
<dbReference type="OrthoDB" id="418595at2759"/>
<evidence type="ECO:0000313" key="9">
    <source>
        <dbReference type="Proteomes" id="UP000036987"/>
    </source>
</evidence>
<feature type="domain" description="PB1" evidence="7">
    <location>
        <begin position="402"/>
        <end position="489"/>
    </location>
</feature>
<gene>
    <name evidence="8" type="ORF">ZOSMA_225G00110</name>
</gene>
<feature type="domain" description="CBS" evidence="6">
    <location>
        <begin position="51"/>
        <end position="111"/>
    </location>
</feature>
<evidence type="ECO:0000256" key="4">
    <source>
        <dbReference type="SAM" id="MobiDB-lite"/>
    </source>
</evidence>
<dbReference type="SUPFAM" id="SSF54631">
    <property type="entry name" value="CBS-domain pair"/>
    <property type="match status" value="2"/>
</dbReference>
<dbReference type="Proteomes" id="UP000036987">
    <property type="component" value="Unassembled WGS sequence"/>
</dbReference>
<feature type="domain" description="CBS" evidence="6">
    <location>
        <begin position="223"/>
        <end position="280"/>
    </location>
</feature>
<dbReference type="EMBL" id="LFYR01000800">
    <property type="protein sequence ID" value="KMZ68944.1"/>
    <property type="molecule type" value="Genomic_DNA"/>
</dbReference>
<dbReference type="OMA" id="VILCHER"/>
<sequence length="544" mass="59883">MDGSTSSRRRFSSVTGRRKDASDNNGLADSLRRLSISRQSTLPTERTVKRMRLSKALTVPENITVYEVCRRMATRKVDAVLLTDSNALLCGIFTDKDVATRVIACELKIDETPVSQVMSRNPVFVLSDTLAVEALQKMIQGKFRHLPVVENGVVIAMLDIEKCLYDAITRMERAAEKGKAIAAAVEGVEKQWGASASGTNSLIESIRDRMFKPSLSTIIPDNPESRVAMLAPSDSVLTATKKMLEFHLNSIVVAIDDKPRGILTSRDILMRVVIQNHPPESTSIEKVMTQDPECATLETSILDALHTMHDGKFLHLPIVNRDGNFVSVIDVIHITQAAVATVENIGVGNEAASSTMMQKFWDSSLHLANVDDDCDTHSDSSVKLSEGTELGRYTAFQPSFMPNTFRFKLEDRKGRKHRFICDARNLADVMAAILQRVGDDIDRNNLPQILYEDEDKDKVILESDEDLIAAVDHAKVAGWKGLKLHLDYSGSSGRRKHVDNSSYGSTILEFAQKDAWASAYSTVAAGAALFAGIGVLTFLKRTGA</sequence>
<keyword evidence="9" id="KW-1185">Reference proteome</keyword>
<dbReference type="PANTHER" id="PTHR13780">
    <property type="entry name" value="AMP-ACTIVATED PROTEIN KINASE, GAMMA REGULATORY SUBUNIT"/>
    <property type="match status" value="1"/>
</dbReference>
<comment type="caution">
    <text evidence="8">The sequence shown here is derived from an EMBL/GenBank/DDBJ whole genome shotgun (WGS) entry which is preliminary data.</text>
</comment>
<dbReference type="PANTHER" id="PTHR13780:SF48">
    <property type="entry name" value="CBS DOMAIN-CONTAINING PROTEIN CBSCBSPB1"/>
    <property type="match status" value="1"/>
</dbReference>
<dbReference type="Gene3D" id="3.10.580.10">
    <property type="entry name" value="CBS-domain"/>
    <property type="match status" value="2"/>
</dbReference>
<dbReference type="CDD" id="cd17781">
    <property type="entry name" value="CBS_pair_MUG70_1"/>
    <property type="match status" value="1"/>
</dbReference>
<dbReference type="PROSITE" id="PS51371">
    <property type="entry name" value="CBS"/>
    <property type="match status" value="4"/>
</dbReference>
<evidence type="ECO:0000259" key="7">
    <source>
        <dbReference type="PROSITE" id="PS51745"/>
    </source>
</evidence>
<feature type="domain" description="CBS" evidence="6">
    <location>
        <begin position="118"/>
        <end position="176"/>
    </location>
</feature>
<evidence type="ECO:0000256" key="3">
    <source>
        <dbReference type="PROSITE-ProRule" id="PRU00703"/>
    </source>
</evidence>
<feature type="region of interest" description="Disordered" evidence="4">
    <location>
        <begin position="1"/>
        <end position="26"/>
    </location>
</feature>
<protein>
    <submittedName>
        <fullName evidence="8">CBS domain containing protein</fullName>
    </submittedName>
</protein>
<keyword evidence="5" id="KW-0472">Membrane</keyword>
<dbReference type="InterPro" id="IPR050511">
    <property type="entry name" value="AMPK_gamma/SDS23_families"/>
</dbReference>
<dbReference type="PROSITE" id="PS51745">
    <property type="entry name" value="PB1"/>
    <property type="match status" value="1"/>
</dbReference>
<evidence type="ECO:0000256" key="1">
    <source>
        <dbReference type="ARBA" id="ARBA00022737"/>
    </source>
</evidence>
<dbReference type="SMART" id="SM00116">
    <property type="entry name" value="CBS"/>
    <property type="match status" value="4"/>
</dbReference>
<dbReference type="InterPro" id="IPR000270">
    <property type="entry name" value="PB1_dom"/>
</dbReference>
<dbReference type="SMART" id="SM00666">
    <property type="entry name" value="PB1"/>
    <property type="match status" value="1"/>
</dbReference>
<dbReference type="SUPFAM" id="SSF54277">
    <property type="entry name" value="CAD &amp; PB1 domains"/>
    <property type="match status" value="1"/>
</dbReference>
<proteinExistence type="predicted"/>
<dbReference type="InterPro" id="IPR000644">
    <property type="entry name" value="CBS_dom"/>
</dbReference>
<feature type="transmembrane region" description="Helical" evidence="5">
    <location>
        <begin position="515"/>
        <end position="539"/>
    </location>
</feature>
<reference evidence="9" key="1">
    <citation type="journal article" date="2016" name="Nature">
        <title>The genome of the seagrass Zostera marina reveals angiosperm adaptation to the sea.</title>
        <authorList>
            <person name="Olsen J.L."/>
            <person name="Rouze P."/>
            <person name="Verhelst B."/>
            <person name="Lin Y.-C."/>
            <person name="Bayer T."/>
            <person name="Collen J."/>
            <person name="Dattolo E."/>
            <person name="De Paoli E."/>
            <person name="Dittami S."/>
            <person name="Maumus F."/>
            <person name="Michel G."/>
            <person name="Kersting A."/>
            <person name="Lauritano C."/>
            <person name="Lohaus R."/>
            <person name="Toepel M."/>
            <person name="Tonon T."/>
            <person name="Vanneste K."/>
            <person name="Amirebrahimi M."/>
            <person name="Brakel J."/>
            <person name="Bostroem C."/>
            <person name="Chovatia M."/>
            <person name="Grimwood J."/>
            <person name="Jenkins J.W."/>
            <person name="Jueterbock A."/>
            <person name="Mraz A."/>
            <person name="Stam W.T."/>
            <person name="Tice H."/>
            <person name="Bornberg-Bauer E."/>
            <person name="Green P.J."/>
            <person name="Pearson G.A."/>
            <person name="Procaccini G."/>
            <person name="Duarte C.M."/>
            <person name="Schmutz J."/>
            <person name="Reusch T.B.H."/>
            <person name="Van de Peer Y."/>
        </authorList>
    </citation>
    <scope>NUCLEOTIDE SEQUENCE [LARGE SCALE GENOMIC DNA]</scope>
    <source>
        <strain evidence="9">cv. Finnish</strain>
    </source>
</reference>
<keyword evidence="5" id="KW-0812">Transmembrane</keyword>
<keyword evidence="2 3" id="KW-0129">CBS domain</keyword>
<evidence type="ECO:0000313" key="8">
    <source>
        <dbReference type="EMBL" id="KMZ68944.1"/>
    </source>
</evidence>
<name>A0A0K9PIZ8_ZOSMR</name>
<accession>A0A0K9PIZ8</accession>
<dbReference type="Pfam" id="PF00564">
    <property type="entry name" value="PB1"/>
    <property type="match status" value="1"/>
</dbReference>